<dbReference type="InterPro" id="IPR029058">
    <property type="entry name" value="AB_hydrolase_fold"/>
</dbReference>
<name>A0A4R3T7L3_9FIRM</name>
<evidence type="ECO:0000313" key="1">
    <source>
        <dbReference type="EMBL" id="TCU57738.1"/>
    </source>
</evidence>
<dbReference type="GO" id="GO:0016787">
    <property type="term" value="F:hydrolase activity"/>
    <property type="evidence" value="ECO:0007669"/>
    <property type="project" value="UniProtKB-KW"/>
</dbReference>
<evidence type="ECO:0000313" key="2">
    <source>
        <dbReference type="Proteomes" id="UP000295773"/>
    </source>
</evidence>
<dbReference type="PANTHER" id="PTHR48098:SF6">
    <property type="entry name" value="FERRI-BACILLIBACTIN ESTERASE BESA"/>
    <property type="match status" value="1"/>
</dbReference>
<accession>A0A4R3T7L3</accession>
<dbReference type="PANTHER" id="PTHR48098">
    <property type="entry name" value="ENTEROCHELIN ESTERASE-RELATED"/>
    <property type="match status" value="1"/>
</dbReference>
<proteinExistence type="predicted"/>
<dbReference type="InterPro" id="IPR050583">
    <property type="entry name" value="Mycobacterial_A85_antigen"/>
</dbReference>
<dbReference type="Pfam" id="PF00756">
    <property type="entry name" value="Esterase"/>
    <property type="match status" value="1"/>
</dbReference>
<dbReference type="EMBL" id="SMBP01000016">
    <property type="protein sequence ID" value="TCU57738.1"/>
    <property type="molecule type" value="Genomic_DNA"/>
</dbReference>
<gene>
    <name evidence="1" type="ORF">EDD61_11651</name>
</gene>
<protein>
    <submittedName>
        <fullName evidence="1">Putative alpha/beta superfamily hydrolase</fullName>
    </submittedName>
</protein>
<dbReference type="Gene3D" id="3.40.50.1820">
    <property type="entry name" value="alpha/beta hydrolase"/>
    <property type="match status" value="1"/>
</dbReference>
<dbReference type="Proteomes" id="UP000295773">
    <property type="component" value="Unassembled WGS sequence"/>
</dbReference>
<sequence>MVRKEDIYIPCFQTMRTLHVYLPVGYENNKQKYPVFYMYDGHNLFHDEDATFGKSWGMETYFDTHEIPVIVVGIECNHEGNQRLEEFSPYDFDDRYVGHIHGRGKALMEWVVSDLKPWIDLRYRTKTGRRYTAIGGSSMGGLMALYTILHHNDIFSKAACLSCFLYGVMADIRQELKDHLHADTHVYLSWGSEEVRSKMQLAKLSAANLEIIRQLLAQNVEVFPNLVVKGKHNEASWEKELPVFINFLFP</sequence>
<dbReference type="AlphaFoldDB" id="A0A4R3T7L3"/>
<dbReference type="GeneID" id="73795445"/>
<keyword evidence="2" id="KW-1185">Reference proteome</keyword>
<dbReference type="RefSeq" id="WP_008688778.1">
    <property type="nucleotide sequence ID" value="NZ_AP024510.1"/>
</dbReference>
<dbReference type="SUPFAM" id="SSF53474">
    <property type="entry name" value="alpha/beta-Hydrolases"/>
    <property type="match status" value="1"/>
</dbReference>
<dbReference type="InterPro" id="IPR000801">
    <property type="entry name" value="Esterase-like"/>
</dbReference>
<reference evidence="1 2" key="1">
    <citation type="submission" date="2019-03" db="EMBL/GenBank/DDBJ databases">
        <title>Genomic Encyclopedia of Type Strains, Phase IV (KMG-IV): sequencing the most valuable type-strain genomes for metagenomic binning, comparative biology and taxonomic classification.</title>
        <authorList>
            <person name="Goeker M."/>
        </authorList>
    </citation>
    <scope>NUCLEOTIDE SEQUENCE [LARGE SCALE GENOMIC DNA]</scope>
    <source>
        <strain evidence="1 2">DSM 29481</strain>
    </source>
</reference>
<organism evidence="1 2">
    <name type="scientific">Longicatena caecimuris</name>
    <dbReference type="NCBI Taxonomy" id="1796635"/>
    <lineage>
        <taxon>Bacteria</taxon>
        <taxon>Bacillati</taxon>
        <taxon>Bacillota</taxon>
        <taxon>Erysipelotrichia</taxon>
        <taxon>Erysipelotrichales</taxon>
        <taxon>Erysipelotrichaceae</taxon>
        <taxon>Longicatena</taxon>
    </lineage>
</organism>
<keyword evidence="1" id="KW-0378">Hydrolase</keyword>
<comment type="caution">
    <text evidence="1">The sequence shown here is derived from an EMBL/GenBank/DDBJ whole genome shotgun (WGS) entry which is preliminary data.</text>
</comment>